<dbReference type="Proteomes" id="UP000252519">
    <property type="component" value="Unassembled WGS sequence"/>
</dbReference>
<evidence type="ECO:0000259" key="9">
    <source>
        <dbReference type="PROSITE" id="PS50026"/>
    </source>
</evidence>
<dbReference type="PANTHER" id="PTHR11769">
    <property type="entry name" value="HYALURONIDASE"/>
    <property type="match status" value="1"/>
</dbReference>
<dbReference type="PANTHER" id="PTHR11769:SF35">
    <property type="entry name" value="HYALURONIDASE"/>
    <property type="match status" value="1"/>
</dbReference>
<evidence type="ECO:0000256" key="8">
    <source>
        <dbReference type="SAM" id="SignalP"/>
    </source>
</evidence>
<evidence type="ECO:0000313" key="11">
    <source>
        <dbReference type="Proteomes" id="UP000252519"/>
    </source>
</evidence>
<evidence type="ECO:0000256" key="3">
    <source>
        <dbReference type="PIRNR" id="PIRNR038193"/>
    </source>
</evidence>
<keyword evidence="7" id="KW-0326">Glycosidase</keyword>
<organism evidence="10 11">
    <name type="scientific">Ancylostoma caninum</name>
    <name type="common">Dog hookworm</name>
    <dbReference type="NCBI Taxonomy" id="29170"/>
    <lineage>
        <taxon>Eukaryota</taxon>
        <taxon>Metazoa</taxon>
        <taxon>Ecdysozoa</taxon>
        <taxon>Nematoda</taxon>
        <taxon>Chromadorea</taxon>
        <taxon>Rhabditida</taxon>
        <taxon>Rhabditina</taxon>
        <taxon>Rhabditomorpha</taxon>
        <taxon>Strongyloidea</taxon>
        <taxon>Ancylostomatidae</taxon>
        <taxon>Ancylostomatinae</taxon>
        <taxon>Ancylostoma</taxon>
    </lineage>
</organism>
<sequence length="405" mass="47121">MLPLLALPYVMLWACIAAKDALPVYWNVPSASCTKLGIHIPLDEFEIIHNKGEEFLGENIVIFYEKKFGRCPYYKDYDPRQPINGGLPQNVSIDEHLAVVEKQINETIPDENFNGVAVIDIEEWRPLYEMNWGGKEVYKKKSVELARSKYPKRSAKEIEAIAEKEFNQASKTFFMRTLKKAIELRPKALWGLYDFPFCNAKAGDIESDFECSREAQRYNDKMSFIYNTTRVLYPSIYLNGKKSPEQNFRFIRALLTETRRIVNAQRRRMSYYIYTKFEYDPYESYDWFYEKEDICNTMKLPGDLGGSGLVLWSTSKNMRMRCANIGGFVEKTLGPFLQATKKQSNDCRQAMCSGNGNCVLKKPLKKCYKAMKNLDNYICRCDRGYEGPDCSRKVKKNHLETNRTF</sequence>
<comment type="similarity">
    <text evidence="1 3 7">Belongs to the glycosyl hydrolase 56 family.</text>
</comment>
<feature type="disulfide bond" evidence="5">
    <location>
        <begin position="347"/>
        <end position="358"/>
    </location>
</feature>
<feature type="chain" id="PRO_5016860514" description="Hyaluronidase" evidence="8">
    <location>
        <begin position="22"/>
        <end position="405"/>
    </location>
</feature>
<protein>
    <recommendedName>
        <fullName evidence="7">Hyaluronidase</fullName>
        <ecNumber evidence="7">3.2.1.35</ecNumber>
    </recommendedName>
</protein>
<reference evidence="10 11" key="1">
    <citation type="submission" date="2014-10" db="EMBL/GenBank/DDBJ databases">
        <title>Draft genome of the hookworm Ancylostoma caninum.</title>
        <authorList>
            <person name="Mitreva M."/>
        </authorList>
    </citation>
    <scope>NUCLEOTIDE SEQUENCE [LARGE SCALE GENOMIC DNA]</scope>
    <source>
        <strain evidence="10 11">Baltimore</strain>
    </source>
</reference>
<evidence type="ECO:0000256" key="2">
    <source>
        <dbReference type="ARBA" id="ARBA00023157"/>
    </source>
</evidence>
<dbReference type="GO" id="GO:0004415">
    <property type="term" value="F:hyalurononglucosaminidase activity"/>
    <property type="evidence" value="ECO:0007669"/>
    <property type="project" value="UniProtKB-UniRule"/>
</dbReference>
<keyword evidence="11" id="KW-1185">Reference proteome</keyword>
<dbReference type="GO" id="GO:0005975">
    <property type="term" value="P:carbohydrate metabolic process"/>
    <property type="evidence" value="ECO:0007669"/>
    <property type="project" value="UniProtKB-UniRule"/>
</dbReference>
<dbReference type="PIRSF" id="PIRSF038193">
    <property type="entry name" value="Hyaluronidase"/>
    <property type="match status" value="1"/>
</dbReference>
<feature type="disulfide bond" evidence="6">
    <location>
        <begin position="381"/>
        <end position="390"/>
    </location>
</feature>
<feature type="disulfide bond" evidence="5">
    <location>
        <begin position="198"/>
        <end position="211"/>
    </location>
</feature>
<comment type="catalytic activity">
    <reaction evidence="7">
        <text>Random hydrolysis of (1-&gt;4)-linkages between N-acetyl-beta-D-glucosamine and D-glucuronate residues in hyaluronate.</text>
        <dbReference type="EC" id="3.2.1.35"/>
    </reaction>
</comment>
<dbReference type="InterPro" id="IPR017853">
    <property type="entry name" value="GH"/>
</dbReference>
<proteinExistence type="inferred from homology"/>
<feature type="domain" description="EGF-like" evidence="9">
    <location>
        <begin position="343"/>
        <end position="391"/>
    </location>
</feature>
<feature type="signal peptide" evidence="8">
    <location>
        <begin position="1"/>
        <end position="21"/>
    </location>
</feature>
<dbReference type="PROSITE" id="PS01186">
    <property type="entry name" value="EGF_2"/>
    <property type="match status" value="1"/>
</dbReference>
<dbReference type="PROSITE" id="PS00022">
    <property type="entry name" value="EGF_1"/>
    <property type="match status" value="1"/>
</dbReference>
<keyword evidence="7" id="KW-0378">Hydrolase</keyword>
<keyword evidence="6" id="KW-0245">EGF-like domain</keyword>
<feature type="disulfide bond" evidence="5">
    <location>
        <begin position="33"/>
        <end position="322"/>
    </location>
</feature>
<keyword evidence="8" id="KW-0732">Signal</keyword>
<dbReference type="PRINTS" id="PR00846">
    <property type="entry name" value="GLHYDRLASE56"/>
</dbReference>
<dbReference type="AlphaFoldDB" id="A0A368GRC9"/>
<evidence type="ECO:0000256" key="4">
    <source>
        <dbReference type="PIRSR" id="PIRSR038193-1"/>
    </source>
</evidence>
<accession>A0A368GRC9</accession>
<dbReference type="InterPro" id="IPR000742">
    <property type="entry name" value="EGF"/>
</dbReference>
<dbReference type="OrthoDB" id="5796153at2759"/>
<dbReference type="SUPFAM" id="SSF51445">
    <property type="entry name" value="(Trans)glycosidases"/>
    <property type="match status" value="1"/>
</dbReference>
<dbReference type="InterPro" id="IPR013785">
    <property type="entry name" value="Aldolase_TIM"/>
</dbReference>
<gene>
    <name evidence="10" type="ORF">ANCCAN_07100</name>
</gene>
<keyword evidence="2 5" id="KW-1015">Disulfide bond</keyword>
<dbReference type="GO" id="GO:0030214">
    <property type="term" value="P:hyaluronan catabolic process"/>
    <property type="evidence" value="ECO:0007669"/>
    <property type="project" value="TreeGrafter"/>
</dbReference>
<name>A0A368GRC9_ANCCA</name>
<dbReference type="STRING" id="29170.A0A368GRC9"/>
<dbReference type="EC" id="3.2.1.35" evidence="7"/>
<dbReference type="PROSITE" id="PS50026">
    <property type="entry name" value="EGF_3"/>
    <property type="match status" value="1"/>
</dbReference>
<dbReference type="EMBL" id="JOJR01000071">
    <property type="protein sequence ID" value="RCN46921.1"/>
    <property type="molecule type" value="Genomic_DNA"/>
</dbReference>
<dbReference type="InterPro" id="IPR018155">
    <property type="entry name" value="Hyaluronidase"/>
</dbReference>
<comment type="caution">
    <text evidence="6">Lacks conserved residue(s) required for the propagation of feature annotation.</text>
</comment>
<dbReference type="Gene3D" id="3.20.20.70">
    <property type="entry name" value="Aldolase class I"/>
    <property type="match status" value="1"/>
</dbReference>
<evidence type="ECO:0000256" key="5">
    <source>
        <dbReference type="PIRSR" id="PIRSR038193-3"/>
    </source>
</evidence>
<evidence type="ECO:0000256" key="6">
    <source>
        <dbReference type="PROSITE-ProRule" id="PRU00076"/>
    </source>
</evidence>
<feature type="active site" description="Proton donor" evidence="4">
    <location>
        <position position="122"/>
    </location>
</feature>
<dbReference type="Pfam" id="PF01630">
    <property type="entry name" value="Glyco_hydro_56"/>
    <property type="match status" value="1"/>
</dbReference>
<comment type="caution">
    <text evidence="10">The sequence shown here is derived from an EMBL/GenBank/DDBJ whole genome shotgun (WGS) entry which is preliminary data.</text>
</comment>
<evidence type="ECO:0000313" key="10">
    <source>
        <dbReference type="EMBL" id="RCN46921.1"/>
    </source>
</evidence>
<evidence type="ECO:0000256" key="7">
    <source>
        <dbReference type="RuleBase" id="RU610713"/>
    </source>
</evidence>
<evidence type="ECO:0000256" key="1">
    <source>
        <dbReference type="ARBA" id="ARBA00008871"/>
    </source>
</evidence>